<dbReference type="PANTHER" id="PTHR45640">
    <property type="entry name" value="HEAT SHOCK PROTEIN HSP-12.2-RELATED"/>
    <property type="match status" value="1"/>
</dbReference>
<dbReference type="Gene3D" id="2.60.40.790">
    <property type="match status" value="2"/>
</dbReference>
<dbReference type="InterPro" id="IPR001436">
    <property type="entry name" value="Alpha-crystallin/sHSP_animal"/>
</dbReference>
<dbReference type="EMBL" id="JAODUO010000184">
    <property type="protein sequence ID" value="KAK2186939.1"/>
    <property type="molecule type" value="Genomic_DNA"/>
</dbReference>
<feature type="domain" description="SHSP" evidence="4">
    <location>
        <begin position="93"/>
        <end position="208"/>
    </location>
</feature>
<name>A0AAD9P2N5_RIDPI</name>
<sequence>MENRGGNHRAMPPFNDTFGLRDRLPSDKFGESRRQLHDDVFGRAAMDWPSHGFSDRLGSMGRDFGANFDSLCRQFHDLRPRVPAREEFGSCDSLDEDSARSLILEDTRSKSRTFEVSFNVREYVGGDVTVHVRDDTLTVSVQQKDARDGRGTRHFTRQVTLPSEVDPDVLSSVLSGDGILTVYAPLPPAYSNVAFCRDHTGTHRVNTPDSQGKFAANLESPHSPGVAGIGTRSGMTPSAASPKSATRFAYSPRPMSSRAPHAAAFLYPNDARRTFSDSTEVNDRSRSDGLNGPRSASPYHTAGFADEIPTNEPVYTKEANGLRRMKLRVDIGPVYKPDDIVVNVEDLKLSVNAVHEDVRDSVVSKTSLSRQFDLKEPLDGDSVEANLSGGVLTVTALALSPLL</sequence>
<comment type="caution">
    <text evidence="5">The sequence shown here is derived from an EMBL/GenBank/DDBJ whole genome shotgun (WGS) entry which is preliminary data.</text>
</comment>
<dbReference type="PANTHER" id="PTHR45640:SF26">
    <property type="entry name" value="RE23625P"/>
    <property type="match status" value="1"/>
</dbReference>
<organism evidence="5 6">
    <name type="scientific">Ridgeia piscesae</name>
    <name type="common">Tubeworm</name>
    <dbReference type="NCBI Taxonomy" id="27915"/>
    <lineage>
        <taxon>Eukaryota</taxon>
        <taxon>Metazoa</taxon>
        <taxon>Spiralia</taxon>
        <taxon>Lophotrochozoa</taxon>
        <taxon>Annelida</taxon>
        <taxon>Polychaeta</taxon>
        <taxon>Sedentaria</taxon>
        <taxon>Canalipalpata</taxon>
        <taxon>Sabellida</taxon>
        <taxon>Siboglinidae</taxon>
        <taxon>Ridgeia</taxon>
    </lineage>
</organism>
<dbReference type="GO" id="GO:0051082">
    <property type="term" value="F:unfolded protein binding"/>
    <property type="evidence" value="ECO:0007669"/>
    <property type="project" value="TreeGrafter"/>
</dbReference>
<dbReference type="SUPFAM" id="SSF49764">
    <property type="entry name" value="HSP20-like chaperones"/>
    <property type="match status" value="2"/>
</dbReference>
<feature type="compositionally biased region" description="Polar residues" evidence="3">
    <location>
        <begin position="233"/>
        <end position="244"/>
    </location>
</feature>
<dbReference type="InterPro" id="IPR008978">
    <property type="entry name" value="HSP20-like_chaperone"/>
</dbReference>
<reference evidence="5" key="1">
    <citation type="journal article" date="2023" name="Mol. Biol. Evol.">
        <title>Third-Generation Sequencing Reveals the Adaptive Role of the Epigenome in Three Deep-Sea Polychaetes.</title>
        <authorList>
            <person name="Perez M."/>
            <person name="Aroh O."/>
            <person name="Sun Y."/>
            <person name="Lan Y."/>
            <person name="Juniper S.K."/>
            <person name="Young C.R."/>
            <person name="Angers B."/>
            <person name="Qian P.Y."/>
        </authorList>
    </citation>
    <scope>NUCLEOTIDE SEQUENCE</scope>
    <source>
        <strain evidence="5">R07B-5</strain>
    </source>
</reference>
<evidence type="ECO:0000256" key="1">
    <source>
        <dbReference type="PROSITE-ProRule" id="PRU00285"/>
    </source>
</evidence>
<dbReference type="GO" id="GO:0042026">
    <property type="term" value="P:protein refolding"/>
    <property type="evidence" value="ECO:0007669"/>
    <property type="project" value="TreeGrafter"/>
</dbReference>
<feature type="region of interest" description="Disordered" evidence="3">
    <location>
        <begin position="1"/>
        <end position="22"/>
    </location>
</feature>
<dbReference type="GO" id="GO:0009408">
    <property type="term" value="P:response to heat"/>
    <property type="evidence" value="ECO:0007669"/>
    <property type="project" value="TreeGrafter"/>
</dbReference>
<dbReference type="GO" id="GO:0005634">
    <property type="term" value="C:nucleus"/>
    <property type="evidence" value="ECO:0007669"/>
    <property type="project" value="TreeGrafter"/>
</dbReference>
<feature type="region of interest" description="Disordered" evidence="3">
    <location>
        <begin position="231"/>
        <end position="253"/>
    </location>
</feature>
<feature type="domain" description="SHSP" evidence="4">
    <location>
        <begin position="305"/>
        <end position="403"/>
    </location>
</feature>
<dbReference type="Proteomes" id="UP001209878">
    <property type="component" value="Unassembled WGS sequence"/>
</dbReference>
<dbReference type="AlphaFoldDB" id="A0AAD9P2N5"/>
<comment type="similarity">
    <text evidence="1 2">Belongs to the small heat shock protein (HSP20) family.</text>
</comment>
<dbReference type="CDD" id="cd06526">
    <property type="entry name" value="metazoan_ACD"/>
    <property type="match status" value="1"/>
</dbReference>
<feature type="region of interest" description="Disordered" evidence="3">
    <location>
        <begin position="276"/>
        <end position="305"/>
    </location>
</feature>
<dbReference type="Pfam" id="PF00011">
    <property type="entry name" value="HSP20"/>
    <property type="match status" value="2"/>
</dbReference>
<evidence type="ECO:0000256" key="2">
    <source>
        <dbReference type="RuleBase" id="RU003616"/>
    </source>
</evidence>
<gene>
    <name evidence="5" type="ORF">NP493_182g04017</name>
</gene>
<feature type="compositionally biased region" description="Basic and acidic residues" evidence="3">
    <location>
        <begin position="276"/>
        <end position="287"/>
    </location>
</feature>
<keyword evidence="6" id="KW-1185">Reference proteome</keyword>
<evidence type="ECO:0000313" key="5">
    <source>
        <dbReference type="EMBL" id="KAK2186939.1"/>
    </source>
</evidence>
<dbReference type="PROSITE" id="PS01031">
    <property type="entry name" value="SHSP"/>
    <property type="match status" value="2"/>
</dbReference>
<protein>
    <recommendedName>
        <fullName evidence="4">SHSP domain-containing protein</fullName>
    </recommendedName>
</protein>
<dbReference type="GO" id="GO:0005737">
    <property type="term" value="C:cytoplasm"/>
    <property type="evidence" value="ECO:0007669"/>
    <property type="project" value="TreeGrafter"/>
</dbReference>
<dbReference type="InterPro" id="IPR002068">
    <property type="entry name" value="A-crystallin/Hsp20_dom"/>
</dbReference>
<accession>A0AAD9P2N5</accession>
<dbReference type="CDD" id="cd00298">
    <property type="entry name" value="ACD_sHsps_p23-like"/>
    <property type="match status" value="1"/>
</dbReference>
<evidence type="ECO:0000256" key="3">
    <source>
        <dbReference type="SAM" id="MobiDB-lite"/>
    </source>
</evidence>
<proteinExistence type="inferred from homology"/>
<evidence type="ECO:0000313" key="6">
    <source>
        <dbReference type="Proteomes" id="UP001209878"/>
    </source>
</evidence>
<evidence type="ECO:0000259" key="4">
    <source>
        <dbReference type="PROSITE" id="PS01031"/>
    </source>
</evidence>